<evidence type="ECO:0000259" key="6">
    <source>
        <dbReference type="Pfam" id="PF07669"/>
    </source>
</evidence>
<evidence type="ECO:0000313" key="7">
    <source>
        <dbReference type="EMBL" id="EGJ71959.1"/>
    </source>
</evidence>
<dbReference type="eggNOG" id="COG0827">
    <property type="taxonomic scope" value="Bacteria"/>
</dbReference>
<dbReference type="eggNOG" id="COG1002">
    <property type="taxonomic scope" value="Bacteria"/>
</dbReference>
<dbReference type="InterPro" id="IPR011639">
    <property type="entry name" value="MethylTrfase_TaqI-like_dom"/>
</dbReference>
<dbReference type="EC" id="2.1.1.72" evidence="1"/>
<evidence type="ECO:0000256" key="3">
    <source>
        <dbReference type="ARBA" id="ARBA00022679"/>
    </source>
</evidence>
<keyword evidence="8" id="KW-1185">Reference proteome</keyword>
<dbReference type="GO" id="GO:0006304">
    <property type="term" value="P:DNA modification"/>
    <property type="evidence" value="ECO:0007669"/>
    <property type="project" value="InterPro"/>
</dbReference>
<dbReference type="STRING" id="679937.Bcop_1769"/>
<reference evidence="7 8" key="1">
    <citation type="journal article" date="2011" name="Stand. Genomic Sci.">
        <title>Non-contiguous finished genome sequence of Bacteroides coprosuis type strain (PC139).</title>
        <authorList>
            <person name="Land M."/>
            <person name="Held B."/>
            <person name="Gronow S."/>
            <person name="Abt B."/>
            <person name="Lucas S."/>
            <person name="Del Rio T.G."/>
            <person name="Nolan M."/>
            <person name="Tice H."/>
            <person name="Cheng J.F."/>
            <person name="Pitluck S."/>
            <person name="Liolios K."/>
            <person name="Pagani I."/>
            <person name="Ivanova N."/>
            <person name="Mavromatis K."/>
            <person name="Mikhailova N."/>
            <person name="Pati A."/>
            <person name="Tapia R."/>
            <person name="Han C."/>
            <person name="Goodwin L."/>
            <person name="Chen A."/>
            <person name="Palaniappan K."/>
            <person name="Hauser L."/>
            <person name="Brambilla E.M."/>
            <person name="Rohde M."/>
            <person name="Goker M."/>
            <person name="Detter J.C."/>
            <person name="Woyke T."/>
            <person name="Bristow J."/>
            <person name="Eisen J.A."/>
            <person name="Markowitz V."/>
            <person name="Hugenholtz P."/>
            <person name="Kyrpides N.C."/>
            <person name="Klenk H.P."/>
            <person name="Lapidus A."/>
        </authorList>
    </citation>
    <scope>NUCLEOTIDE SEQUENCE</scope>
    <source>
        <strain evidence="7 8">DSM 18011</strain>
    </source>
</reference>
<dbReference type="EMBL" id="CM001167">
    <property type="protein sequence ID" value="EGJ71959.1"/>
    <property type="molecule type" value="Genomic_DNA"/>
</dbReference>
<dbReference type="Pfam" id="PF07669">
    <property type="entry name" value="Eco57I"/>
    <property type="match status" value="1"/>
</dbReference>
<proteinExistence type="predicted"/>
<evidence type="ECO:0000256" key="4">
    <source>
        <dbReference type="ARBA" id="ARBA00022691"/>
    </source>
</evidence>
<dbReference type="NCBIfam" id="NF033452">
    <property type="entry name" value="BREX_1_MTaseX"/>
    <property type="match status" value="1"/>
</dbReference>
<gene>
    <name evidence="7" type="ORF">Bcop_1769</name>
</gene>
<feature type="domain" description="Type II methyltransferase M.TaqI-like" evidence="6">
    <location>
        <begin position="324"/>
        <end position="546"/>
    </location>
</feature>
<dbReference type="HOGENOM" id="CLU_007510_1_0_10"/>
<dbReference type="Gene3D" id="3.40.50.150">
    <property type="entry name" value="Vaccinia Virus protein VP39"/>
    <property type="match status" value="1"/>
</dbReference>
<dbReference type="GO" id="GO:0032259">
    <property type="term" value="P:methylation"/>
    <property type="evidence" value="ECO:0007669"/>
    <property type="project" value="UniProtKB-KW"/>
</dbReference>
<keyword evidence="3" id="KW-0808">Transferase</keyword>
<protein>
    <recommendedName>
        <fullName evidence="1">site-specific DNA-methyltransferase (adenine-specific)</fullName>
        <ecNumber evidence="1">2.1.1.72</ecNumber>
    </recommendedName>
</protein>
<dbReference type="Proteomes" id="UP000018439">
    <property type="component" value="Chromosome"/>
</dbReference>
<dbReference type="GO" id="GO:0009007">
    <property type="term" value="F:site-specific DNA-methyltransferase (adenine-specific) activity"/>
    <property type="evidence" value="ECO:0007669"/>
    <property type="project" value="UniProtKB-EC"/>
</dbReference>
<dbReference type="PRINTS" id="PR00507">
    <property type="entry name" value="N12N6MTFRASE"/>
</dbReference>
<accession>F3ZRF1</accession>
<organism evidence="7 8">
    <name type="scientific">Bacteroides coprosuis DSM 18011</name>
    <dbReference type="NCBI Taxonomy" id="679937"/>
    <lineage>
        <taxon>Bacteria</taxon>
        <taxon>Pseudomonadati</taxon>
        <taxon>Bacteroidota</taxon>
        <taxon>Bacteroidia</taxon>
        <taxon>Bacteroidales</taxon>
        <taxon>Bacteroidaceae</taxon>
        <taxon>Bacteroides</taxon>
    </lineage>
</organism>
<dbReference type="AlphaFoldDB" id="F3ZRF1"/>
<name>F3ZRF1_9BACE</name>
<dbReference type="InterPro" id="IPR029063">
    <property type="entry name" value="SAM-dependent_MTases_sf"/>
</dbReference>
<evidence type="ECO:0000256" key="1">
    <source>
        <dbReference type="ARBA" id="ARBA00011900"/>
    </source>
</evidence>
<keyword evidence="4" id="KW-0949">S-adenosyl-L-methionine</keyword>
<dbReference type="PANTHER" id="PTHR33841:SF1">
    <property type="entry name" value="DNA METHYLTRANSFERASE A"/>
    <property type="match status" value="1"/>
</dbReference>
<evidence type="ECO:0000256" key="2">
    <source>
        <dbReference type="ARBA" id="ARBA00022603"/>
    </source>
</evidence>
<dbReference type="InterPro" id="IPR047939">
    <property type="entry name" value="BREX_1_PglX"/>
</dbReference>
<dbReference type="InterPro" id="IPR050953">
    <property type="entry name" value="N4_N6_ade-DNA_methylase"/>
</dbReference>
<comment type="catalytic activity">
    <reaction evidence="5">
        <text>a 2'-deoxyadenosine in DNA + S-adenosyl-L-methionine = an N(6)-methyl-2'-deoxyadenosine in DNA + S-adenosyl-L-homocysteine + H(+)</text>
        <dbReference type="Rhea" id="RHEA:15197"/>
        <dbReference type="Rhea" id="RHEA-COMP:12418"/>
        <dbReference type="Rhea" id="RHEA-COMP:12419"/>
        <dbReference type="ChEBI" id="CHEBI:15378"/>
        <dbReference type="ChEBI" id="CHEBI:57856"/>
        <dbReference type="ChEBI" id="CHEBI:59789"/>
        <dbReference type="ChEBI" id="CHEBI:90615"/>
        <dbReference type="ChEBI" id="CHEBI:90616"/>
        <dbReference type="EC" id="2.1.1.72"/>
    </reaction>
</comment>
<evidence type="ECO:0000313" key="8">
    <source>
        <dbReference type="Proteomes" id="UP000018439"/>
    </source>
</evidence>
<evidence type="ECO:0000256" key="5">
    <source>
        <dbReference type="ARBA" id="ARBA00047942"/>
    </source>
</evidence>
<dbReference type="SUPFAM" id="SSF53335">
    <property type="entry name" value="S-adenosyl-L-methionine-dependent methyltransferases"/>
    <property type="match status" value="1"/>
</dbReference>
<keyword evidence="2" id="KW-0489">Methyltransferase</keyword>
<dbReference type="OrthoDB" id="32195at2"/>
<sequence length="1208" mass="139814">MNTNALKAFAQGARNKLKEQIAAKLDFVLKGDTAELRGKEEVHSNLLKIVDKKEKEALIDRVAYTWFNRFIALRFMDINDYHPFHVKVVTPKAGESIPEILANAKAADISNELMSIAEKDKVLHVLDNTTGNPENEAYRLLLVAACNYLNKLFPFLFEGIDDYTELLLPSDLTSPHSIISDVVEGMSEEDCSEVEIIGWLYQFYISERKDEVSGATGKVSKEDIPAVTQLFTPRWIVEYMVQNTLGKLWMQNFPNSSLKEKMPYYIETEQEDDFLKISSPEELTLVDPACGSGHILVYAFELLTLIYEEEGYRRRDIAQLIIEKNLYGYEIDERAGQLASLAIYLKARSYDQGFFRRACLSPHIWVYQDLELSESELSSLFTELKLDLSEEFIKDLAWMREATNIGSLYQPQATELELNQVLTVIQNNRSKTLFTDVDHLTKLDVIIRQLLTLQKTYFTMVANPPYLGGGDFNKTLKDYVTKVYPDSKSDLCTCFIERGLKLIKPNSFLSMIILPSWLFLSSFENLRNKIIDNVCINSLLHMGRGIFGIDWGSTAFTLYKSAKKNYSGYYYKLHERTFQYIDSNDIRNLFLCAIKDKTLKVNYSKYKTIDYSHLEDLKDKEAGIQVFYTTNQSNFKSIPGCNIGYWVSEKVIDIFDQTPLLSKKYDVKVGLQTGNNDRFMRLWSEIDSDTMGLQIHSIEDSIASRKKWFPYNKGGSARKWYGNQEFLVNWQNDGEEIRNFTDKRGKLRSVVRNPKYYFKESISWSLTASNFRAFRYYPEGFVFDVNGMSIFNSKDRKPFYILGLLNTVIISEIKHILNPTIAFQVGDAVNFPILDKKDNNNQLISFVQQNISISKTEWDSRETSWDFKQNELIRQGKQRIQEAFQAYQDYWTEQFHTLHRNEETLNKEFIAIYGLEEELTPEVPLEQITLLKDEAPIKNGKLVFSAKEVMMQLVSYGVGCLMGRYSLDKEGLILANQGETLADYYAKIEKSAEEVGLQPDADGIIPVLEEEGFEDDLSKQFEYFLRASFGDTELHDNLNYLQSCLGRSSLREYFVKDFYKDHIKRYQKRPIYWMLSSPKGAFRALIYLHRYTPDTLNEVLNNYLHPYIQKLENDIQIQEDYLPTISGGERTQATKRIDELKSKLVDCEVYSKELYKLAVDRISLDLDDGVLVNYNKLGSVVEEVNGLNDKKKKASVRKFDWIKTEEIR</sequence>
<dbReference type="PANTHER" id="PTHR33841">
    <property type="entry name" value="DNA METHYLTRANSFERASE YEEA-RELATED"/>
    <property type="match status" value="1"/>
</dbReference>